<comment type="function">
    <text evidence="11">Acts as a cofactor for complement factor I, a serine protease which protects autologous cells against complement-mediated injury by cleaving C3b and C4b deposited on host tissue. May be involved in the fusion of the spermatozoa with the oocyte during fertilization.</text>
</comment>
<dbReference type="Proteomes" id="UP000664940">
    <property type="component" value="Unassembled WGS sequence"/>
</dbReference>
<name>A0A833YJ17_9CHIR</name>
<evidence type="ECO:0000313" key="16">
    <source>
        <dbReference type="EMBL" id="KAF6074135.1"/>
    </source>
</evidence>
<dbReference type="InterPro" id="IPR000436">
    <property type="entry name" value="Sushi_SCR_CCP_dom"/>
</dbReference>
<evidence type="ECO:0000313" key="17">
    <source>
        <dbReference type="Proteomes" id="UP000664940"/>
    </source>
</evidence>
<dbReference type="FunFam" id="2.10.70.10:FF:000042">
    <property type="entry name" value="Membrane cofactor protein"/>
    <property type="match status" value="1"/>
</dbReference>
<keyword evidence="13" id="KW-0812">Transmembrane</keyword>
<evidence type="ECO:0000256" key="2">
    <source>
        <dbReference type="ARBA" id="ARBA00017517"/>
    </source>
</evidence>
<keyword evidence="3 12" id="KW-0768">Sushi</keyword>
<evidence type="ECO:0000256" key="1">
    <source>
        <dbReference type="ARBA" id="ARBA00004167"/>
    </source>
</evidence>
<organism evidence="16 17">
    <name type="scientific">Phyllostomus discolor</name>
    <name type="common">pale spear-nosed bat</name>
    <dbReference type="NCBI Taxonomy" id="89673"/>
    <lineage>
        <taxon>Eukaryota</taxon>
        <taxon>Metazoa</taxon>
        <taxon>Chordata</taxon>
        <taxon>Craniata</taxon>
        <taxon>Vertebrata</taxon>
        <taxon>Euteleostomi</taxon>
        <taxon>Mammalia</taxon>
        <taxon>Eutheria</taxon>
        <taxon>Laurasiatheria</taxon>
        <taxon>Chiroptera</taxon>
        <taxon>Yangochiroptera</taxon>
        <taxon>Phyllostomidae</taxon>
        <taxon>Phyllostominae</taxon>
        <taxon>Phyllostomus</taxon>
    </lineage>
</organism>
<evidence type="ECO:0000256" key="4">
    <source>
        <dbReference type="ARBA" id="ARBA00022729"/>
    </source>
</evidence>
<keyword evidence="7 12" id="KW-1015">Disulfide bond</keyword>
<comment type="subunit">
    <text evidence="10">Interacts with C3b. Interacts with C4b. Interacts with moesin/MSN.</text>
</comment>
<keyword evidence="5" id="KW-0677">Repeat</keyword>
<evidence type="ECO:0000256" key="8">
    <source>
        <dbReference type="ARBA" id="ARBA00023180"/>
    </source>
</evidence>
<feature type="domain" description="Sushi" evidence="15">
    <location>
        <begin position="234"/>
        <end position="293"/>
    </location>
</feature>
<dbReference type="CDD" id="cd00033">
    <property type="entry name" value="CCP"/>
    <property type="match status" value="4"/>
</dbReference>
<gene>
    <name evidence="16" type="ORF">HJG60_002420</name>
</gene>
<sequence>MRASHAPRTAPPSRPGSPCFSWRFAGIVLVALVLQLPKTSDACGDPPRFESMMFKGNPAPFYRHGDRVEFKCRLGYKRIVPLLATTAVCQPDSTWTPLQEACTKKPCPQLGDPTNGQVVYVNGTYQFGSQAHYVCNDGYYLIGTKILHCVLSGTTMEWSGNPPQCEKILCQPPGQIANGIYTNSHKDTFEYNEVVIYACNPSKGPDEYSLVGESRLVCTGHNQWSSGPPECKVVKCQYPVLANGRLVSGFGKKFSYKSMVVLECLKGFYLEGSNTIACGPNSTWEPQMPTCVKVSTPLNTTPLNSKPTVSSVSGGGLIGVIVLTVLLCIAVVGTCLYKYLYVRKRE</sequence>
<keyword evidence="8" id="KW-0325">Glycoprotein</keyword>
<dbReference type="PROSITE" id="PS50923">
    <property type="entry name" value="SUSHI"/>
    <property type="match status" value="4"/>
</dbReference>
<dbReference type="SUPFAM" id="SSF57535">
    <property type="entry name" value="Complement control module/SCR domain"/>
    <property type="match status" value="4"/>
</dbReference>
<evidence type="ECO:0000256" key="3">
    <source>
        <dbReference type="ARBA" id="ARBA00022659"/>
    </source>
</evidence>
<evidence type="ECO:0000256" key="12">
    <source>
        <dbReference type="PROSITE-ProRule" id="PRU00302"/>
    </source>
</evidence>
<keyword evidence="4 14" id="KW-0732">Signal</keyword>
<dbReference type="EMBL" id="JABVXQ010000015">
    <property type="protein sequence ID" value="KAF6074135.1"/>
    <property type="molecule type" value="Genomic_DNA"/>
</dbReference>
<evidence type="ECO:0000256" key="11">
    <source>
        <dbReference type="PIRNR" id="PIRNR037971"/>
    </source>
</evidence>
<dbReference type="AlphaFoldDB" id="A0A833YJ17"/>
<dbReference type="SMART" id="SM00032">
    <property type="entry name" value="CCP"/>
    <property type="match status" value="4"/>
</dbReference>
<feature type="domain" description="Sushi" evidence="15">
    <location>
        <begin position="168"/>
        <end position="233"/>
    </location>
</feature>
<dbReference type="GO" id="GO:0009986">
    <property type="term" value="C:cell surface"/>
    <property type="evidence" value="ECO:0007669"/>
    <property type="project" value="InterPro"/>
</dbReference>
<feature type="disulfide bond" evidence="12">
    <location>
        <begin position="264"/>
        <end position="291"/>
    </location>
</feature>
<feature type="signal peptide" evidence="14">
    <location>
        <begin position="1"/>
        <end position="42"/>
    </location>
</feature>
<dbReference type="Gene3D" id="2.10.70.10">
    <property type="entry name" value="Complement Module, domain 1"/>
    <property type="match status" value="4"/>
</dbReference>
<dbReference type="GO" id="GO:0002079">
    <property type="term" value="C:inner acrosomal membrane"/>
    <property type="evidence" value="ECO:0007669"/>
    <property type="project" value="UniProtKB-SubCell"/>
</dbReference>
<evidence type="ECO:0000256" key="9">
    <source>
        <dbReference type="ARBA" id="ARBA00023279"/>
    </source>
</evidence>
<evidence type="ECO:0000256" key="5">
    <source>
        <dbReference type="ARBA" id="ARBA00022737"/>
    </source>
</evidence>
<comment type="caution">
    <text evidence="12">Lacks conserved residue(s) required for the propagation of feature annotation.</text>
</comment>
<dbReference type="FunFam" id="2.10.70.10:FF:000014">
    <property type="entry name" value="Membrane cofactor protein"/>
    <property type="match status" value="1"/>
</dbReference>
<reference evidence="16 17" key="1">
    <citation type="journal article" date="2020" name="Nature">
        <title>Six reference-quality genomes reveal evolution of bat adaptations.</title>
        <authorList>
            <person name="Jebb D."/>
            <person name="Huang Z."/>
            <person name="Pippel M."/>
            <person name="Hughes G.M."/>
            <person name="Lavrichenko K."/>
            <person name="Devanna P."/>
            <person name="Winkler S."/>
            <person name="Jermiin L.S."/>
            <person name="Skirmuntt E.C."/>
            <person name="Katzourakis A."/>
            <person name="Burkitt-Gray L."/>
            <person name="Ray D.A."/>
            <person name="Sullivan K.A.M."/>
            <person name="Roscito J.G."/>
            <person name="Kirilenko B.M."/>
            <person name="Davalos L.M."/>
            <person name="Corthals A.P."/>
            <person name="Power M.L."/>
            <person name="Jones G."/>
            <person name="Ransome R.D."/>
            <person name="Dechmann D.K.N."/>
            <person name="Locatelli A.G."/>
            <person name="Puechmaille S.J."/>
            <person name="Fedrigo O."/>
            <person name="Jarvis E.D."/>
            <person name="Hiller M."/>
            <person name="Vernes S.C."/>
            <person name="Myers E.W."/>
            <person name="Teeling E.C."/>
        </authorList>
    </citation>
    <scope>NUCLEOTIDE SEQUENCE [LARGE SCALE GENOMIC DNA]</scope>
    <source>
        <strain evidence="16">Bat1K_MPI-CBG_1</strain>
    </source>
</reference>
<feature type="domain" description="Sushi" evidence="15">
    <location>
        <begin position="41"/>
        <end position="104"/>
    </location>
</feature>
<feature type="transmembrane region" description="Helical" evidence="13">
    <location>
        <begin position="316"/>
        <end position="340"/>
    </location>
</feature>
<evidence type="ECO:0000256" key="10">
    <source>
        <dbReference type="ARBA" id="ARBA00047055"/>
    </source>
</evidence>
<dbReference type="PIRSF" id="PIRSF037971">
    <property type="entry name" value="TLX_CD46"/>
    <property type="match status" value="1"/>
</dbReference>
<feature type="chain" id="PRO_5032569058" description="Membrane cofactor protein" evidence="14">
    <location>
        <begin position="43"/>
        <end position="346"/>
    </location>
</feature>
<dbReference type="InterPro" id="IPR017341">
    <property type="entry name" value="CD46"/>
</dbReference>
<keyword evidence="9 11" id="KW-0278">Fertilization</keyword>
<evidence type="ECO:0000259" key="15">
    <source>
        <dbReference type="PROSITE" id="PS50923"/>
    </source>
</evidence>
<evidence type="ECO:0000256" key="6">
    <source>
        <dbReference type="ARBA" id="ARBA00023136"/>
    </source>
</evidence>
<evidence type="ECO:0000256" key="14">
    <source>
        <dbReference type="SAM" id="SignalP"/>
    </source>
</evidence>
<proteinExistence type="predicted"/>
<protein>
    <recommendedName>
        <fullName evidence="2 11">Membrane cofactor protein</fullName>
    </recommendedName>
</protein>
<comment type="caution">
    <text evidence="16">The sequence shown here is derived from an EMBL/GenBank/DDBJ whole genome shotgun (WGS) entry which is preliminary data.</text>
</comment>
<evidence type="ECO:0000256" key="7">
    <source>
        <dbReference type="ARBA" id="ARBA00023157"/>
    </source>
</evidence>
<dbReference type="PANTHER" id="PTHR19325:SF521">
    <property type="entry name" value="MEMBRANE COFACTOR PROTEIN"/>
    <property type="match status" value="1"/>
</dbReference>
<dbReference type="InterPro" id="IPR050350">
    <property type="entry name" value="Compl-Cell_Adhes-Reg"/>
</dbReference>
<evidence type="ECO:0000256" key="13">
    <source>
        <dbReference type="SAM" id="Phobius"/>
    </source>
</evidence>
<feature type="domain" description="Sushi" evidence="15">
    <location>
        <begin position="105"/>
        <end position="167"/>
    </location>
</feature>
<dbReference type="InterPro" id="IPR035976">
    <property type="entry name" value="Sushi/SCR/CCP_sf"/>
</dbReference>
<keyword evidence="6 11" id="KW-0472">Membrane</keyword>
<dbReference type="GO" id="GO:0007338">
    <property type="term" value="P:single fertilization"/>
    <property type="evidence" value="ECO:0007669"/>
    <property type="project" value="UniProtKB-UniRule"/>
</dbReference>
<keyword evidence="13" id="KW-1133">Transmembrane helix</keyword>
<accession>A0A833YJ17</accession>
<dbReference type="Pfam" id="PF00084">
    <property type="entry name" value="Sushi"/>
    <property type="match status" value="4"/>
</dbReference>
<comment type="subcellular location">
    <subcellularLocation>
        <location evidence="11">Cytoplasmic vesicle</location>
        <location evidence="11">Secretory vesicle</location>
        <location evidence="11">Acrosome inner membrane</location>
    </subcellularLocation>
    <subcellularLocation>
        <location evidence="1">Membrane</location>
        <topology evidence="1">Single-pass membrane protein</topology>
    </subcellularLocation>
</comment>
<dbReference type="PANTHER" id="PTHR19325">
    <property type="entry name" value="COMPLEMENT COMPONENT-RELATED SUSHI DOMAIN-CONTAINING"/>
    <property type="match status" value="1"/>
</dbReference>